<feature type="compositionally biased region" description="Low complexity" evidence="5">
    <location>
        <begin position="101"/>
        <end position="112"/>
    </location>
</feature>
<dbReference type="PRINTS" id="PR01217">
    <property type="entry name" value="PRICHEXTENSN"/>
</dbReference>
<dbReference type="InterPro" id="IPR036531">
    <property type="entry name" value="Rbsn_Rab-bd_sf"/>
</dbReference>
<feature type="compositionally biased region" description="Low complexity" evidence="5">
    <location>
        <begin position="37"/>
        <end position="56"/>
    </location>
</feature>
<sequence>MIMTEPDSPNSSNNVPYQAYRSKRHSRNVSRPTSIIAVSPPAEAVSPPTSPTIEPGPATPPPPVTPSTPPPVASSSTSPPPTPRTTVRRIVPRKSTPHARPSPLSQSSTPLPVVAPQPQHLVPPPRSDSLHVKVNGTTEPAITPPIKAPTPPPPPPPPKVHSPLPTIVPLPSSPSPTPTPTAKSPIPKNSNSKPTPYRPGFQPHGTRRPRTDEFLAARRAAQDGGQKRVERTKLERRLDKIIELHFGSGSGSGAGVRPSAVPLQMKEKEKEKQLKRSSSIFDSFNLKDLRASISFEGSPWKSSSMGAKNDIRSAEQRITPWEPDSSISACPLCSTPFNTLTNRKHHCRLCGRIICNLPHVPPTPKCSLLFVVDPKTHKIEEVGEGVDYGVRRPKSGVEEGQEGEEEKFLKGVRICRTCKPILQKQQIMRDREPSKEEGMFLRLYDALIGLEKEIEEMLPQFQEMVLSLGQDKQEPLTKEAMVARKRLLEAFAQYDALAKRILRLPVPSSSSSSATTTKTTGKGPRTANNATITGQERVQKAIFARANGFLERNMFPLQSISPQPPSSSSSSTPKPEEPLELDVDKETAQTLQPLLEQEALLETMIQEATGMRKFEDARVLRENLGEIRGEIGRVLGGGAGGKGAGNGGKRR</sequence>
<dbReference type="Pfam" id="PF01363">
    <property type="entry name" value="FYVE"/>
    <property type="match status" value="1"/>
</dbReference>
<dbReference type="CDD" id="cd15737">
    <property type="entry name" value="FYVE2_Vac1p_like"/>
    <property type="match status" value="1"/>
</dbReference>
<feature type="compositionally biased region" description="Gly residues" evidence="5">
    <location>
        <begin position="634"/>
        <end position="651"/>
    </location>
</feature>
<dbReference type="GO" id="GO:0004180">
    <property type="term" value="F:carboxypeptidase activity"/>
    <property type="evidence" value="ECO:0007669"/>
    <property type="project" value="UniProtKB-KW"/>
</dbReference>
<feature type="compositionally biased region" description="Polar residues" evidence="5">
    <location>
        <begin position="7"/>
        <end position="16"/>
    </location>
</feature>
<keyword evidence="1" id="KW-0479">Metal-binding</keyword>
<keyword evidence="7" id="KW-0121">Carboxypeptidase</keyword>
<evidence type="ECO:0000256" key="3">
    <source>
        <dbReference type="ARBA" id="ARBA00022833"/>
    </source>
</evidence>
<keyword evidence="7" id="KW-0645">Protease</keyword>
<evidence type="ECO:0000259" key="6">
    <source>
        <dbReference type="PROSITE" id="PS50178"/>
    </source>
</evidence>
<dbReference type="PROSITE" id="PS50178">
    <property type="entry name" value="ZF_FYVE"/>
    <property type="match status" value="1"/>
</dbReference>
<feature type="compositionally biased region" description="Low complexity" evidence="5">
    <location>
        <begin position="507"/>
        <end position="527"/>
    </location>
</feature>
<comment type="caution">
    <text evidence="7">The sequence shown here is derived from an EMBL/GenBank/DDBJ whole genome shotgun (WGS) entry which is preliminary data.</text>
</comment>
<dbReference type="InterPro" id="IPR017455">
    <property type="entry name" value="Znf_FYVE-rel"/>
</dbReference>
<keyword evidence="8" id="KW-1185">Reference proteome</keyword>
<keyword evidence="3" id="KW-0862">Zinc</keyword>
<dbReference type="Proteomes" id="UP001383192">
    <property type="component" value="Unassembled WGS sequence"/>
</dbReference>
<evidence type="ECO:0000256" key="5">
    <source>
        <dbReference type="SAM" id="MobiDB-lite"/>
    </source>
</evidence>
<feature type="compositionally biased region" description="Low complexity" evidence="5">
    <location>
        <begin position="556"/>
        <end position="573"/>
    </location>
</feature>
<dbReference type="InterPro" id="IPR000306">
    <property type="entry name" value="Znf_FYVE"/>
</dbReference>
<dbReference type="InterPro" id="IPR011011">
    <property type="entry name" value="Znf_FYVE_PHD"/>
</dbReference>
<feature type="compositionally biased region" description="Pro residues" evidence="5">
    <location>
        <begin position="142"/>
        <end position="179"/>
    </location>
</feature>
<feature type="compositionally biased region" description="Pro residues" evidence="5">
    <location>
        <begin position="57"/>
        <end position="83"/>
    </location>
</feature>
<evidence type="ECO:0000313" key="7">
    <source>
        <dbReference type="EMBL" id="KAK7049338.1"/>
    </source>
</evidence>
<evidence type="ECO:0000256" key="1">
    <source>
        <dbReference type="ARBA" id="ARBA00022723"/>
    </source>
</evidence>
<dbReference type="SUPFAM" id="SSF140125">
    <property type="entry name" value="Rabenosyn-5 Rab-binding domain-like"/>
    <property type="match status" value="1"/>
</dbReference>
<evidence type="ECO:0000256" key="4">
    <source>
        <dbReference type="PROSITE-ProRule" id="PRU00091"/>
    </source>
</evidence>
<feature type="region of interest" description="Disordered" evidence="5">
    <location>
        <begin position="506"/>
        <end position="534"/>
    </location>
</feature>
<reference evidence="7 8" key="1">
    <citation type="submission" date="2024-01" db="EMBL/GenBank/DDBJ databases">
        <title>A draft genome for a cacao thread blight-causing isolate of Paramarasmius palmivorus.</title>
        <authorList>
            <person name="Baruah I.K."/>
            <person name="Bukari Y."/>
            <person name="Amoako-Attah I."/>
            <person name="Meinhardt L.W."/>
            <person name="Bailey B.A."/>
            <person name="Cohen S.P."/>
        </authorList>
    </citation>
    <scope>NUCLEOTIDE SEQUENCE [LARGE SCALE GENOMIC DNA]</scope>
    <source>
        <strain evidence="7 8">GH-12</strain>
    </source>
</reference>
<evidence type="ECO:0000256" key="2">
    <source>
        <dbReference type="ARBA" id="ARBA00022771"/>
    </source>
</evidence>
<dbReference type="AlphaFoldDB" id="A0AAW0DD37"/>
<dbReference type="SMART" id="SM00064">
    <property type="entry name" value="FYVE"/>
    <property type="match status" value="1"/>
</dbReference>
<feature type="region of interest" description="Disordered" evidence="5">
    <location>
        <begin position="632"/>
        <end position="651"/>
    </location>
</feature>
<keyword evidence="7" id="KW-0378">Hydrolase</keyword>
<gene>
    <name evidence="7" type="primary">PEP7</name>
    <name evidence="7" type="ORF">VNI00_005939</name>
</gene>
<feature type="domain" description="FYVE-type" evidence="6">
    <location>
        <begin position="324"/>
        <end position="423"/>
    </location>
</feature>
<evidence type="ECO:0000313" key="8">
    <source>
        <dbReference type="Proteomes" id="UP001383192"/>
    </source>
</evidence>
<organism evidence="7 8">
    <name type="scientific">Paramarasmius palmivorus</name>
    <dbReference type="NCBI Taxonomy" id="297713"/>
    <lineage>
        <taxon>Eukaryota</taxon>
        <taxon>Fungi</taxon>
        <taxon>Dikarya</taxon>
        <taxon>Basidiomycota</taxon>
        <taxon>Agaricomycotina</taxon>
        <taxon>Agaricomycetes</taxon>
        <taxon>Agaricomycetidae</taxon>
        <taxon>Agaricales</taxon>
        <taxon>Marasmiineae</taxon>
        <taxon>Marasmiaceae</taxon>
        <taxon>Paramarasmius</taxon>
    </lineage>
</organism>
<protein>
    <submittedName>
        <fullName evidence="7">Carboxypeptidase Y-deficient</fullName>
    </submittedName>
</protein>
<dbReference type="PANTHER" id="PTHR23164">
    <property type="entry name" value="EARLY ENDOSOME ANTIGEN 1"/>
    <property type="match status" value="1"/>
</dbReference>
<dbReference type="InterPro" id="IPR021565">
    <property type="entry name" value="Rbsn_Rab-bd"/>
</dbReference>
<feature type="region of interest" description="Disordered" evidence="5">
    <location>
        <begin position="556"/>
        <end position="582"/>
    </location>
</feature>
<dbReference type="EMBL" id="JAYKXP010000017">
    <property type="protein sequence ID" value="KAK7049338.1"/>
    <property type="molecule type" value="Genomic_DNA"/>
</dbReference>
<dbReference type="Gene3D" id="3.30.40.10">
    <property type="entry name" value="Zinc/RING finger domain, C3HC4 (zinc finger)"/>
    <property type="match status" value="1"/>
</dbReference>
<dbReference type="Pfam" id="PF11464">
    <property type="entry name" value="Rbsn"/>
    <property type="match status" value="1"/>
</dbReference>
<feature type="compositionally biased region" description="Basic residues" evidence="5">
    <location>
        <begin position="86"/>
        <end position="97"/>
    </location>
</feature>
<feature type="region of interest" description="Disordered" evidence="5">
    <location>
        <begin position="1"/>
        <end position="231"/>
    </location>
</feature>
<dbReference type="InterPro" id="IPR013083">
    <property type="entry name" value="Znf_RING/FYVE/PHD"/>
</dbReference>
<proteinExistence type="predicted"/>
<accession>A0AAW0DD37</accession>
<name>A0AAW0DD37_9AGAR</name>
<dbReference type="GO" id="GO:0008270">
    <property type="term" value="F:zinc ion binding"/>
    <property type="evidence" value="ECO:0007669"/>
    <property type="project" value="UniProtKB-KW"/>
</dbReference>
<keyword evidence="2 4" id="KW-0863">Zinc-finger</keyword>
<dbReference type="PANTHER" id="PTHR23164:SF30">
    <property type="entry name" value="EARLY ENDOSOME ANTIGEN 1"/>
    <property type="match status" value="1"/>
</dbReference>
<dbReference type="SUPFAM" id="SSF57903">
    <property type="entry name" value="FYVE/PHD zinc finger"/>
    <property type="match status" value="1"/>
</dbReference>